<protein>
    <recommendedName>
        <fullName evidence="6">GNAO protein</fullName>
    </recommendedName>
</protein>
<evidence type="ECO:0000256" key="1">
    <source>
        <dbReference type="ARBA" id="ARBA00022741"/>
    </source>
</evidence>
<dbReference type="PROSITE" id="PS51882">
    <property type="entry name" value="G_ALPHA"/>
    <property type="match status" value="1"/>
</dbReference>
<proteinExistence type="predicted"/>
<dbReference type="Proteomes" id="UP001145742">
    <property type="component" value="Unassembled WGS sequence"/>
</dbReference>
<comment type="caution">
    <text evidence="4">The sequence shown here is derived from an EMBL/GenBank/DDBJ whole genome shotgun (WGS) entry which is preliminary data.</text>
</comment>
<keyword evidence="1" id="KW-0547">Nucleotide-binding</keyword>
<keyword evidence="5" id="KW-1185">Reference proteome</keyword>
<evidence type="ECO:0000313" key="5">
    <source>
        <dbReference type="Proteomes" id="UP001145742"/>
    </source>
</evidence>
<dbReference type="InterPro" id="IPR001019">
    <property type="entry name" value="Gprotein_alpha_su"/>
</dbReference>
<dbReference type="InterPro" id="IPR011025">
    <property type="entry name" value="GproteinA_insert"/>
</dbReference>
<dbReference type="EMBL" id="WHWB01034507">
    <property type="protein sequence ID" value="KAJ7408972.1"/>
    <property type="molecule type" value="Genomic_DNA"/>
</dbReference>
<dbReference type="PANTHER" id="PTHR10218:SF363">
    <property type="entry name" value="G PROTEIN SUBUNIT ALPHA O1"/>
    <property type="match status" value="1"/>
</dbReference>
<dbReference type="SMART" id="SM00275">
    <property type="entry name" value="G_alpha"/>
    <property type="match status" value="1"/>
</dbReference>
<evidence type="ECO:0000256" key="2">
    <source>
        <dbReference type="ARBA" id="ARBA00023134"/>
    </source>
</evidence>
<keyword evidence="3" id="KW-0807">Transducer</keyword>
<reference evidence="4" key="1">
    <citation type="submission" date="2019-10" db="EMBL/GenBank/DDBJ databases">
        <authorList>
            <person name="Soares A.E.R."/>
            <person name="Aleixo A."/>
            <person name="Schneider P."/>
            <person name="Miyaki C.Y."/>
            <person name="Schneider M.P."/>
            <person name="Mello C."/>
            <person name="Vasconcelos A.T.R."/>
        </authorList>
    </citation>
    <scope>NUCLEOTIDE SEQUENCE</scope>
    <source>
        <tissue evidence="4">Muscle</tissue>
    </source>
</reference>
<name>A0ABQ9CTJ4_9PASS</name>
<dbReference type="InterPro" id="IPR027417">
    <property type="entry name" value="P-loop_NTPase"/>
</dbReference>
<organism evidence="4 5">
    <name type="scientific">Willisornis vidua</name>
    <name type="common">Xingu scale-backed antbird</name>
    <dbReference type="NCBI Taxonomy" id="1566151"/>
    <lineage>
        <taxon>Eukaryota</taxon>
        <taxon>Metazoa</taxon>
        <taxon>Chordata</taxon>
        <taxon>Craniata</taxon>
        <taxon>Vertebrata</taxon>
        <taxon>Euteleostomi</taxon>
        <taxon>Archelosauria</taxon>
        <taxon>Archosauria</taxon>
        <taxon>Dinosauria</taxon>
        <taxon>Saurischia</taxon>
        <taxon>Theropoda</taxon>
        <taxon>Coelurosauria</taxon>
        <taxon>Aves</taxon>
        <taxon>Neognathae</taxon>
        <taxon>Neoaves</taxon>
        <taxon>Telluraves</taxon>
        <taxon>Australaves</taxon>
        <taxon>Passeriformes</taxon>
        <taxon>Thamnophilidae</taxon>
        <taxon>Willisornis</taxon>
    </lineage>
</organism>
<dbReference type="CDD" id="cd00066">
    <property type="entry name" value="G-alpha"/>
    <property type="match status" value="1"/>
</dbReference>
<gene>
    <name evidence="4" type="ORF">WISP_117301</name>
</gene>
<dbReference type="SUPFAM" id="SSF47895">
    <property type="entry name" value="Transducin (alpha subunit), insertion domain"/>
    <property type="match status" value="1"/>
</dbReference>
<keyword evidence="2" id="KW-0342">GTP-binding</keyword>
<evidence type="ECO:0000256" key="3">
    <source>
        <dbReference type="ARBA" id="ARBA00023224"/>
    </source>
</evidence>
<evidence type="ECO:0000313" key="4">
    <source>
        <dbReference type="EMBL" id="KAJ7408972.1"/>
    </source>
</evidence>
<evidence type="ECO:0008006" key="6">
    <source>
        <dbReference type="Google" id="ProtNLM"/>
    </source>
</evidence>
<dbReference type="Pfam" id="PF00503">
    <property type="entry name" value="G-alpha"/>
    <property type="match status" value="1"/>
</dbReference>
<dbReference type="PRINTS" id="PR00318">
    <property type="entry name" value="GPROTEINA"/>
</dbReference>
<dbReference type="Gene3D" id="3.40.50.300">
    <property type="entry name" value="P-loop containing nucleotide triphosphate hydrolases"/>
    <property type="match status" value="1"/>
</dbReference>
<dbReference type="PANTHER" id="PTHR10218">
    <property type="entry name" value="GTP-BINDING PROTEIN ALPHA SUBUNIT"/>
    <property type="match status" value="1"/>
</dbReference>
<accession>A0ABQ9CTJ4</accession>
<sequence length="496" mass="56380">MSLLQDSRCSWTVDQPSGPNVPYKPMPHFRAKFRSEAEDGLDACQKEIGQKMAVGWAIIHEDGFSGEDVKQYKPVVYSNTIQSLAAIVRAMDTLGIEYGDKERRGRFGNTAYLEMQCDIVVDAKDGNFRGKLFKGLTPAIVHHFDLYIKLIPPASCTSQSPRAKAPWYTSLSMYVALPAIIIREMVTELSLAEIMKSLDNTVRQTMMPSADSGGRTQAHPSDLQQPVVQVQPDQAWPNRRAEEADAKMVCDVVSRMEDTEPFSPELLSAMMRLWADSGIQECFNRSREYQLNDSAQYYLDSLDRIGAADYQPTEQDILRTRVKTTGIVETHFTFKNLHFRLFDVGGQRSERKKWIHCFEDVTAIIFCVALSGYDQVLHEDETTNRMHESLKLFDSICNNKWFTDTSIILFLNKKDIFEEKIKKSPLAICFPEYTGPNTFTEAVAYIQNQYESKNRSTTKEIYTHITCATDTNNIQFVFDAVTDVIIANNLRGCGLY</sequence>
<dbReference type="SUPFAM" id="SSF52540">
    <property type="entry name" value="P-loop containing nucleoside triphosphate hydrolases"/>
    <property type="match status" value="1"/>
</dbReference>
<dbReference type="Gene3D" id="1.10.400.10">
    <property type="entry name" value="GI Alpha 1, domain 2-like"/>
    <property type="match status" value="2"/>
</dbReference>